<accession>A0A9X8Y8M8</accession>
<evidence type="ECO:0000313" key="1">
    <source>
        <dbReference type="EMBL" id="TCL44095.1"/>
    </source>
</evidence>
<sequence length="97" mass="11189">MEILTGTLTKDFVSIQSDKYGTRAYENSETGRQALQAEQPDEIVNKIMKVWDANQEDTANHTALEAGTESYREKYIKLRKEFDSLKERLIQCIKDLS</sequence>
<organism evidence="1 2">
    <name type="scientific">Harryflintia acetispora</name>
    <dbReference type="NCBI Taxonomy" id="1849041"/>
    <lineage>
        <taxon>Bacteria</taxon>
        <taxon>Bacillati</taxon>
        <taxon>Bacillota</taxon>
        <taxon>Clostridia</taxon>
        <taxon>Eubacteriales</taxon>
        <taxon>Oscillospiraceae</taxon>
        <taxon>Harryflintia</taxon>
    </lineage>
</organism>
<evidence type="ECO:0000313" key="2">
    <source>
        <dbReference type="Proteomes" id="UP000294682"/>
    </source>
</evidence>
<dbReference type="EMBL" id="SLUK01000003">
    <property type="protein sequence ID" value="TCL44095.1"/>
    <property type="molecule type" value="Genomic_DNA"/>
</dbReference>
<proteinExistence type="predicted"/>
<gene>
    <name evidence="1" type="ORF">EDD78_103133</name>
</gene>
<dbReference type="RefSeq" id="WP_132084211.1">
    <property type="nucleotide sequence ID" value="NZ_SLUK01000003.1"/>
</dbReference>
<keyword evidence="2" id="KW-1185">Reference proteome</keyword>
<dbReference type="AlphaFoldDB" id="A0A9X8Y8M8"/>
<protein>
    <submittedName>
        <fullName evidence="1">Uncharacterized protein</fullName>
    </submittedName>
</protein>
<reference evidence="1 2" key="1">
    <citation type="submission" date="2019-03" db="EMBL/GenBank/DDBJ databases">
        <title>Genomic Encyclopedia of Type Strains, Phase IV (KMG-IV): sequencing the most valuable type-strain genomes for metagenomic binning, comparative biology and taxonomic classification.</title>
        <authorList>
            <person name="Goeker M."/>
        </authorList>
    </citation>
    <scope>NUCLEOTIDE SEQUENCE [LARGE SCALE GENOMIC DNA]</scope>
    <source>
        <strain evidence="1 2">DSM 100433</strain>
    </source>
</reference>
<comment type="caution">
    <text evidence="1">The sequence shown here is derived from an EMBL/GenBank/DDBJ whole genome shotgun (WGS) entry which is preliminary data.</text>
</comment>
<dbReference type="Proteomes" id="UP000294682">
    <property type="component" value="Unassembled WGS sequence"/>
</dbReference>
<name>A0A9X8Y8M8_9FIRM</name>